<dbReference type="GO" id="GO:0005546">
    <property type="term" value="F:phosphatidylinositol-4,5-bisphosphate binding"/>
    <property type="evidence" value="ECO:0007669"/>
    <property type="project" value="TreeGrafter"/>
</dbReference>
<dbReference type="GO" id="GO:0030136">
    <property type="term" value="C:clathrin-coated vesicle"/>
    <property type="evidence" value="ECO:0007669"/>
    <property type="project" value="UniProtKB-SubCell"/>
</dbReference>
<accession>A0AAP0F792</accession>
<dbReference type="SUPFAM" id="SSF89009">
    <property type="entry name" value="GAT-like domain"/>
    <property type="match status" value="1"/>
</dbReference>
<dbReference type="GO" id="GO:0000149">
    <property type="term" value="F:SNARE binding"/>
    <property type="evidence" value="ECO:0007669"/>
    <property type="project" value="UniProtKB-ARBA"/>
</dbReference>
<keyword evidence="4" id="KW-0254">Endocytosis</keyword>
<evidence type="ECO:0000256" key="6">
    <source>
        <dbReference type="ARBA" id="ARBA00023136"/>
    </source>
</evidence>
<dbReference type="GO" id="GO:0005545">
    <property type="term" value="F:1-phosphatidylinositol binding"/>
    <property type="evidence" value="ECO:0007669"/>
    <property type="project" value="InterPro"/>
</dbReference>
<evidence type="ECO:0000313" key="12">
    <source>
        <dbReference type="Proteomes" id="UP001419268"/>
    </source>
</evidence>
<protein>
    <recommendedName>
        <fullName evidence="10">ENTH domain-containing protein</fullName>
    </recommendedName>
</protein>
<evidence type="ECO:0000256" key="1">
    <source>
        <dbReference type="ARBA" id="ARBA00004132"/>
    </source>
</evidence>
<evidence type="ECO:0000256" key="7">
    <source>
        <dbReference type="ARBA" id="ARBA00023176"/>
    </source>
</evidence>
<dbReference type="FunFam" id="1.20.58.150:FF:000003">
    <property type="entry name" value="Putative clathrin assembly protein"/>
    <property type="match status" value="1"/>
</dbReference>
<keyword evidence="7" id="KW-0168">Coated pit</keyword>
<feature type="domain" description="ENTH" evidence="10">
    <location>
        <begin position="24"/>
        <end position="161"/>
    </location>
</feature>
<keyword evidence="5" id="KW-0333">Golgi apparatus</keyword>
<dbReference type="SUPFAM" id="SSF48464">
    <property type="entry name" value="ENTH/VHS domain"/>
    <property type="match status" value="1"/>
</dbReference>
<comment type="subcellular location">
    <subcellularLocation>
        <location evidence="1">Cytoplasmic vesicle</location>
        <location evidence="1">Clathrin-coated vesicle</location>
    </subcellularLocation>
    <subcellularLocation>
        <location evidence="2">Golgi apparatus</location>
    </subcellularLocation>
    <subcellularLocation>
        <location evidence="3">Membrane</location>
        <location evidence="3">Clathrin-coated pit</location>
    </subcellularLocation>
</comment>
<keyword evidence="6" id="KW-0472">Membrane</keyword>
<dbReference type="InterPro" id="IPR045192">
    <property type="entry name" value="AP180-like"/>
</dbReference>
<gene>
    <name evidence="11" type="ORF">Scep_022875</name>
</gene>
<dbReference type="CDD" id="cd03564">
    <property type="entry name" value="ANTH_N"/>
    <property type="match status" value="1"/>
</dbReference>
<reference evidence="11 12" key="1">
    <citation type="submission" date="2024-01" db="EMBL/GenBank/DDBJ databases">
        <title>Genome assemblies of Stephania.</title>
        <authorList>
            <person name="Yang L."/>
        </authorList>
    </citation>
    <scope>NUCLEOTIDE SEQUENCE [LARGE SCALE GENOMIC DNA]</scope>
    <source>
        <strain evidence="11">JXDWG</strain>
        <tissue evidence="11">Leaf</tissue>
    </source>
</reference>
<dbReference type="GO" id="GO:0048268">
    <property type="term" value="P:clathrin coat assembly"/>
    <property type="evidence" value="ECO:0007669"/>
    <property type="project" value="InterPro"/>
</dbReference>
<dbReference type="Pfam" id="PF07651">
    <property type="entry name" value="ANTH"/>
    <property type="match status" value="1"/>
</dbReference>
<name>A0AAP0F792_9MAGN</name>
<dbReference type="AlphaFoldDB" id="A0AAP0F792"/>
<organism evidence="11 12">
    <name type="scientific">Stephania cephalantha</name>
    <dbReference type="NCBI Taxonomy" id="152367"/>
    <lineage>
        <taxon>Eukaryota</taxon>
        <taxon>Viridiplantae</taxon>
        <taxon>Streptophyta</taxon>
        <taxon>Embryophyta</taxon>
        <taxon>Tracheophyta</taxon>
        <taxon>Spermatophyta</taxon>
        <taxon>Magnoliopsida</taxon>
        <taxon>Ranunculales</taxon>
        <taxon>Menispermaceae</taxon>
        <taxon>Menispermoideae</taxon>
        <taxon>Cissampelideae</taxon>
        <taxon>Stephania</taxon>
    </lineage>
</organism>
<dbReference type="SMART" id="SM00273">
    <property type="entry name" value="ENTH"/>
    <property type="match status" value="1"/>
</dbReference>
<dbReference type="PANTHER" id="PTHR22951">
    <property type="entry name" value="CLATHRIN ASSEMBLY PROTEIN"/>
    <property type="match status" value="1"/>
</dbReference>
<comment type="caution">
    <text evidence="11">The sequence shown here is derived from an EMBL/GenBank/DDBJ whole genome shotgun (WGS) entry which is preliminary data.</text>
</comment>
<evidence type="ECO:0000313" key="11">
    <source>
        <dbReference type="EMBL" id="KAK9106031.1"/>
    </source>
</evidence>
<dbReference type="InterPro" id="IPR013809">
    <property type="entry name" value="ENTH"/>
</dbReference>
<dbReference type="GO" id="GO:0072583">
    <property type="term" value="P:clathrin-dependent endocytosis"/>
    <property type="evidence" value="ECO:0007669"/>
    <property type="project" value="InterPro"/>
</dbReference>
<dbReference type="FunFam" id="1.25.40.90:FF:000005">
    <property type="entry name" value="Clathrin assembly protein AP180"/>
    <property type="match status" value="1"/>
</dbReference>
<dbReference type="InterPro" id="IPR014712">
    <property type="entry name" value="ANTH_dom_sf"/>
</dbReference>
<keyword evidence="12" id="KW-1185">Reference proteome</keyword>
<sequence>MATLQSWRKAYGALKDTTKVGLAKVNSEFKDVDVAIVKATNHVECPPKERHLRKILAATSVMRPRADVAYCIHALSRRLAKTHNWTVALKTLIVIHRTLREGDPTFREELLSFSQRGRILQLSNFKDDSSPIAWDCSAWVRTYALFLEERLECFRVLKYDIEAERLPKSAPGQEKGYSRTRDLESEELLEQLPALQQLLYRLIGCRPEGAAVGNYVIQYALALVLKESFKIYCAINDGIINLVDKFFEMPRHEAIKALEIYKRAGQQAAGLSDFYEVCRGLELARNFQFPNLREPPQSFLATMEEYIKEAPRVVSVSREPLELPERLLLTYHPEEEVPSPTDAKPPIDEPNHVPFPSEAVPEFAVPSPPPSDAGDLLGLSDMANPAASAIEENNALALAIVPTDASAYSYNGFQAKELDPTGWELALVTTPSNNLSAANERQLAGGLDTLTLNSLYDEGAYRASQQPVYGAPAPNPFEAHDPFALSNSVAPPTAVQMASIGQQQQMNPFTPFQPNYHQQPPPPPQQQQNLMMAPANPFGDAGFGPFPHTPQPQGTNPFGLL</sequence>
<keyword evidence="8" id="KW-0968">Cytoplasmic vesicle</keyword>
<evidence type="ECO:0000256" key="3">
    <source>
        <dbReference type="ARBA" id="ARBA00004600"/>
    </source>
</evidence>
<dbReference type="PANTHER" id="PTHR22951:SF89">
    <property type="entry name" value="OS05G0549000 PROTEIN"/>
    <property type="match status" value="1"/>
</dbReference>
<feature type="region of interest" description="Disordered" evidence="9">
    <location>
        <begin position="506"/>
        <end position="561"/>
    </location>
</feature>
<dbReference type="GO" id="GO:0005905">
    <property type="term" value="C:clathrin-coated pit"/>
    <property type="evidence" value="ECO:0007669"/>
    <property type="project" value="UniProtKB-SubCell"/>
</dbReference>
<evidence type="ECO:0000256" key="4">
    <source>
        <dbReference type="ARBA" id="ARBA00022583"/>
    </source>
</evidence>
<dbReference type="Gene3D" id="1.20.58.150">
    <property type="entry name" value="ANTH domain"/>
    <property type="match status" value="1"/>
</dbReference>
<feature type="compositionally biased region" description="Polar residues" evidence="9">
    <location>
        <begin position="551"/>
        <end position="561"/>
    </location>
</feature>
<dbReference type="PROSITE" id="PS50942">
    <property type="entry name" value="ENTH"/>
    <property type="match status" value="1"/>
</dbReference>
<evidence type="ECO:0000256" key="9">
    <source>
        <dbReference type="SAM" id="MobiDB-lite"/>
    </source>
</evidence>
<dbReference type="Proteomes" id="UP001419268">
    <property type="component" value="Unassembled WGS sequence"/>
</dbReference>
<evidence type="ECO:0000256" key="8">
    <source>
        <dbReference type="ARBA" id="ARBA00023329"/>
    </source>
</evidence>
<proteinExistence type="predicted"/>
<dbReference type="GO" id="GO:0032050">
    <property type="term" value="F:clathrin heavy chain binding"/>
    <property type="evidence" value="ECO:0007669"/>
    <property type="project" value="TreeGrafter"/>
</dbReference>
<dbReference type="InterPro" id="IPR011417">
    <property type="entry name" value="ANTH_dom"/>
</dbReference>
<evidence type="ECO:0000256" key="2">
    <source>
        <dbReference type="ARBA" id="ARBA00004555"/>
    </source>
</evidence>
<dbReference type="InterPro" id="IPR008942">
    <property type="entry name" value="ENTH_VHS"/>
</dbReference>
<dbReference type="GO" id="GO:0006900">
    <property type="term" value="P:vesicle budding from membrane"/>
    <property type="evidence" value="ECO:0007669"/>
    <property type="project" value="TreeGrafter"/>
</dbReference>
<evidence type="ECO:0000256" key="5">
    <source>
        <dbReference type="ARBA" id="ARBA00023034"/>
    </source>
</evidence>
<dbReference type="InterPro" id="IPR048050">
    <property type="entry name" value="ANTH_N_plant"/>
</dbReference>
<evidence type="ECO:0000259" key="10">
    <source>
        <dbReference type="PROSITE" id="PS50942"/>
    </source>
</evidence>
<dbReference type="EMBL" id="JBBNAG010000009">
    <property type="protein sequence ID" value="KAK9106031.1"/>
    <property type="molecule type" value="Genomic_DNA"/>
</dbReference>
<dbReference type="GO" id="GO:0005794">
    <property type="term" value="C:Golgi apparatus"/>
    <property type="evidence" value="ECO:0007669"/>
    <property type="project" value="UniProtKB-SubCell"/>
</dbReference>
<dbReference type="Gene3D" id="1.25.40.90">
    <property type="match status" value="1"/>
</dbReference>